<keyword evidence="1" id="KW-0413">Isomerase</keyword>
<reference evidence="1" key="1">
    <citation type="submission" date="2023-07" db="EMBL/GenBank/DDBJ databases">
        <title>Sorghum-associated microbial communities from plants grown in Nebraska, USA.</title>
        <authorList>
            <person name="Schachtman D."/>
        </authorList>
    </citation>
    <scope>NUCLEOTIDE SEQUENCE</scope>
    <source>
        <strain evidence="1">2697</strain>
    </source>
</reference>
<proteinExistence type="predicted"/>
<evidence type="ECO:0000313" key="2">
    <source>
        <dbReference type="Proteomes" id="UP001246858"/>
    </source>
</evidence>
<organism evidence="1 2">
    <name type="scientific">Pedobacter africanus</name>
    <dbReference type="NCBI Taxonomy" id="151894"/>
    <lineage>
        <taxon>Bacteria</taxon>
        <taxon>Pseudomonadati</taxon>
        <taxon>Bacteroidota</taxon>
        <taxon>Sphingobacteriia</taxon>
        <taxon>Sphingobacteriales</taxon>
        <taxon>Sphingobacteriaceae</taxon>
        <taxon>Pedobacter</taxon>
    </lineage>
</organism>
<comment type="caution">
    <text evidence="1">The sequence shown here is derived from an EMBL/GenBank/DDBJ whole genome shotgun (WGS) entry which is preliminary data.</text>
</comment>
<keyword evidence="2" id="KW-1185">Reference proteome</keyword>
<dbReference type="Proteomes" id="UP001246858">
    <property type="component" value="Unassembled WGS sequence"/>
</dbReference>
<accession>A0ACC6KW72</accession>
<gene>
    <name evidence="1" type="ORF">J2X78_001935</name>
</gene>
<name>A0ACC6KW72_9SPHI</name>
<evidence type="ECO:0000313" key="1">
    <source>
        <dbReference type="EMBL" id="MDR6783383.1"/>
    </source>
</evidence>
<protein>
    <submittedName>
        <fullName evidence="1">Thiol-disulfide isomerase/thioredoxin</fullName>
    </submittedName>
</protein>
<sequence length="350" mass="39863">MKIIFNCLFFLTFSTFSFAQEGSIQKQLQSLSNEKDPIVLKQKLESYVNSKQENGIIVAVNYYNRTGMRTKADSLKLVAIKKFPKGDFSYSNAIEKLNATSDYNEQLKFARTVSTRFSDRDLSILYGKVANEAAKNKDCRTIKDAIDKIKDQSYRYYVIPSIAETLLTAGERNTPCIQELLQQLLKEYKSHLSDKMIKEQSPNFLLPDLKGNQVSLASLKGKTVIIDFWATWCKPCLESFPGMQRAVERHKNDEKVVFVFLNTAERGSDDPKPRIEKLLTDHGYTFTVLMDRRNAEDKKYEVSNGFGVTALPSKYIIDKEGFIRFKIAGSSGGPAFINEEIKMIVELLNN</sequence>
<dbReference type="EMBL" id="JAVDTF010000001">
    <property type="protein sequence ID" value="MDR6783383.1"/>
    <property type="molecule type" value="Genomic_DNA"/>
</dbReference>